<dbReference type="InterPro" id="IPR001849">
    <property type="entry name" value="PH_domain"/>
</dbReference>
<accession>A0A0R3RJA3</accession>
<reference evidence="3" key="1">
    <citation type="submission" date="2017-02" db="UniProtKB">
        <authorList>
            <consortium name="WormBaseParasite"/>
        </authorList>
    </citation>
    <scope>IDENTIFICATION</scope>
</reference>
<dbReference type="WBParaSite" id="EEL_0000156201-mRNA-1">
    <property type="protein sequence ID" value="EEL_0000156201-mRNA-1"/>
    <property type="gene ID" value="EEL_0000156201"/>
</dbReference>
<proteinExistence type="predicted"/>
<keyword evidence="2" id="KW-1185">Reference proteome</keyword>
<dbReference type="STRING" id="1147741.A0A0R3RJA3"/>
<evidence type="ECO:0000313" key="3">
    <source>
        <dbReference type="WBParaSite" id="EEL_0000156201-mRNA-1"/>
    </source>
</evidence>
<protein>
    <submittedName>
        <fullName evidence="3">PH domain-containing protein</fullName>
    </submittedName>
</protein>
<dbReference type="AlphaFoldDB" id="A0A0R3RJA3"/>
<evidence type="ECO:0000259" key="1">
    <source>
        <dbReference type="PROSITE" id="PS50003"/>
    </source>
</evidence>
<dbReference type="PROSITE" id="PS50003">
    <property type="entry name" value="PH_DOMAIN"/>
    <property type="match status" value="1"/>
</dbReference>
<organism evidence="2 3">
    <name type="scientific">Elaeophora elaphi</name>
    <dbReference type="NCBI Taxonomy" id="1147741"/>
    <lineage>
        <taxon>Eukaryota</taxon>
        <taxon>Metazoa</taxon>
        <taxon>Ecdysozoa</taxon>
        <taxon>Nematoda</taxon>
        <taxon>Chromadorea</taxon>
        <taxon>Rhabditida</taxon>
        <taxon>Spirurina</taxon>
        <taxon>Spiruromorpha</taxon>
        <taxon>Filarioidea</taxon>
        <taxon>Onchocercidae</taxon>
        <taxon>Elaeophora</taxon>
    </lineage>
</organism>
<dbReference type="Proteomes" id="UP000050640">
    <property type="component" value="Unplaced"/>
</dbReference>
<feature type="domain" description="PH" evidence="1">
    <location>
        <begin position="1"/>
        <end position="49"/>
    </location>
</feature>
<sequence length="111" mass="12736">MENTTFFLSRSPTFTNTFLCSVDGRKLELDAENEQSANKWFNALQHRRENVELITSLRCKKTEAFEELLFETTSSESDCDDDICAKAKATMKEREENSKLIGCVIHIANHI</sequence>
<evidence type="ECO:0000313" key="2">
    <source>
        <dbReference type="Proteomes" id="UP000050640"/>
    </source>
</evidence>
<name>A0A0R3RJA3_9BILA</name>